<keyword evidence="1" id="KW-0472">Membrane</keyword>
<feature type="transmembrane region" description="Helical" evidence="1">
    <location>
        <begin position="48"/>
        <end position="65"/>
    </location>
</feature>
<evidence type="ECO:0000256" key="1">
    <source>
        <dbReference type="SAM" id="Phobius"/>
    </source>
</evidence>
<protein>
    <recommendedName>
        <fullName evidence="2">DUF5673 domain-containing protein</fullName>
    </recommendedName>
</protein>
<keyword evidence="1" id="KW-0812">Transmembrane</keyword>
<feature type="transmembrane region" description="Helical" evidence="1">
    <location>
        <begin position="6"/>
        <end position="27"/>
    </location>
</feature>
<dbReference type="STRING" id="706433.HMPREF9430_00729"/>
<dbReference type="EMBL" id="AECQ01000012">
    <property type="protein sequence ID" value="EFW24700.1"/>
    <property type="molecule type" value="Genomic_DNA"/>
</dbReference>
<reference evidence="3 4" key="1">
    <citation type="submission" date="2010-08" db="EMBL/GenBank/DDBJ databases">
        <authorList>
            <person name="Weinstock G."/>
            <person name="Sodergren E."/>
            <person name="Clifton S."/>
            <person name="Fulton L."/>
            <person name="Fulton B."/>
            <person name="Courtney L."/>
            <person name="Fronick C."/>
            <person name="Harrison M."/>
            <person name="Strong C."/>
            <person name="Farmer C."/>
            <person name="Delahaunty K."/>
            <person name="Markovic C."/>
            <person name="Hall O."/>
            <person name="Minx P."/>
            <person name="Tomlinson C."/>
            <person name="Mitreva M."/>
            <person name="Hou S."/>
            <person name="Chen J."/>
            <person name="Wollam A."/>
            <person name="Pepin K.H."/>
            <person name="Johnson M."/>
            <person name="Bhonagiri V."/>
            <person name="Zhang X."/>
            <person name="Suruliraj S."/>
            <person name="Warren W."/>
            <person name="Chinwalla A."/>
            <person name="Mardis E.R."/>
            <person name="Wilson R.K."/>
        </authorList>
    </citation>
    <scope>NUCLEOTIDE SEQUENCE [LARGE SCALE GENOMIC DNA]</scope>
    <source>
        <strain evidence="3 4">F0204</strain>
    </source>
</reference>
<gene>
    <name evidence="3" type="ORF">HMPREF9430_00729</name>
</gene>
<evidence type="ECO:0000313" key="4">
    <source>
        <dbReference type="Proteomes" id="UP000004097"/>
    </source>
</evidence>
<keyword evidence="1" id="KW-1133">Transmembrane helix</keyword>
<dbReference type="InterPro" id="IPR043730">
    <property type="entry name" value="DUF5673"/>
</dbReference>
<accession>E7MMG2</accession>
<organism evidence="3 4">
    <name type="scientific">Solobacterium moorei F0204</name>
    <dbReference type="NCBI Taxonomy" id="706433"/>
    <lineage>
        <taxon>Bacteria</taxon>
        <taxon>Bacillati</taxon>
        <taxon>Bacillota</taxon>
        <taxon>Erysipelotrichia</taxon>
        <taxon>Erysipelotrichales</taxon>
        <taxon>Erysipelotrichaceae</taxon>
        <taxon>Solobacterium</taxon>
    </lineage>
</organism>
<dbReference type="Pfam" id="PF18923">
    <property type="entry name" value="DUF5673"/>
    <property type="match status" value="1"/>
</dbReference>
<keyword evidence="4" id="KW-1185">Reference proteome</keyword>
<dbReference type="eggNOG" id="ENOG503312F">
    <property type="taxonomic scope" value="Bacteria"/>
</dbReference>
<comment type="caution">
    <text evidence="3">The sequence shown here is derived from an EMBL/GenBank/DDBJ whole genome shotgun (WGS) entry which is preliminary data.</text>
</comment>
<feature type="transmembrane region" description="Helical" evidence="1">
    <location>
        <begin position="71"/>
        <end position="87"/>
    </location>
</feature>
<sequence>MKMNQPLFYGNLLVTLAFGAFAGLMFYRLANTKGKIKYAGRQWDATKITLIVIVGLTLVSLIGNTITVFDILRVIVIIVAIVAYWLAKDGIGEEGYVTNGKFHAWKELSGYDYKDDKKFFNLYLTSSSKKESTNVELVEYEFEQKADVLAFMKEKVGNKYKRMKK</sequence>
<proteinExistence type="predicted"/>
<dbReference type="HOGENOM" id="CLU_1609701_0_0_9"/>
<feature type="domain" description="DUF5673" evidence="2">
    <location>
        <begin position="90"/>
        <end position="149"/>
    </location>
</feature>
<evidence type="ECO:0000259" key="2">
    <source>
        <dbReference type="Pfam" id="PF18923"/>
    </source>
</evidence>
<evidence type="ECO:0000313" key="3">
    <source>
        <dbReference type="EMBL" id="EFW24700.1"/>
    </source>
</evidence>
<dbReference type="AlphaFoldDB" id="E7MMG2"/>
<dbReference type="Proteomes" id="UP000004097">
    <property type="component" value="Unassembled WGS sequence"/>
</dbReference>
<name>E7MMG2_9FIRM</name>